<reference evidence="2 3" key="1">
    <citation type="submission" date="2024-11" db="EMBL/GenBank/DDBJ databases">
        <authorList>
            <person name="Heng Y.C."/>
            <person name="Lim A.C.H."/>
            <person name="Lee J.K.Y."/>
            <person name="Kittelmann S."/>
        </authorList>
    </citation>
    <scope>NUCLEOTIDE SEQUENCE [LARGE SCALE GENOMIC DNA]</scope>
    <source>
        <strain evidence="2 3">WILCCON 0269</strain>
    </source>
</reference>
<dbReference type="RefSeq" id="WP_406793523.1">
    <property type="nucleotide sequence ID" value="NZ_JBJHZX010000030.1"/>
</dbReference>
<gene>
    <name evidence="2" type="ORF">ACJDU8_17880</name>
</gene>
<proteinExistence type="predicted"/>
<sequence>MVRIYHLTVVLDGDYKYGSEEEPASNNSSSSSSSSNSSQSKTSESASSQQQSNTSSNGNANSSSVGNTQNSSGQGLIKGNINSKGEKIYHLPGDPYYDRTKAEKWFNTEAEAQAAGYRPSKR</sequence>
<name>A0ABW8SP21_9CLOT</name>
<accession>A0ABW8SP21</accession>
<feature type="compositionally biased region" description="Polar residues" evidence="1">
    <location>
        <begin position="65"/>
        <end position="74"/>
    </location>
</feature>
<protein>
    <recommendedName>
        <fullName evidence="4">Ada DNA repair metal-binding domain-containing protein</fullName>
    </recommendedName>
</protein>
<feature type="compositionally biased region" description="Low complexity" evidence="1">
    <location>
        <begin position="24"/>
        <end position="64"/>
    </location>
</feature>
<evidence type="ECO:0000313" key="3">
    <source>
        <dbReference type="Proteomes" id="UP001623660"/>
    </source>
</evidence>
<evidence type="ECO:0000313" key="2">
    <source>
        <dbReference type="EMBL" id="MFL0197417.1"/>
    </source>
</evidence>
<comment type="caution">
    <text evidence="2">The sequence shown here is derived from an EMBL/GenBank/DDBJ whole genome shotgun (WGS) entry which is preliminary data.</text>
</comment>
<evidence type="ECO:0008006" key="4">
    <source>
        <dbReference type="Google" id="ProtNLM"/>
    </source>
</evidence>
<keyword evidence="3" id="KW-1185">Reference proteome</keyword>
<organism evidence="2 3">
    <name type="scientific">Candidatus Clostridium eludens</name>
    <dbReference type="NCBI Taxonomy" id="3381663"/>
    <lineage>
        <taxon>Bacteria</taxon>
        <taxon>Bacillati</taxon>
        <taxon>Bacillota</taxon>
        <taxon>Clostridia</taxon>
        <taxon>Eubacteriales</taxon>
        <taxon>Clostridiaceae</taxon>
        <taxon>Clostridium</taxon>
    </lineage>
</organism>
<evidence type="ECO:0000256" key="1">
    <source>
        <dbReference type="SAM" id="MobiDB-lite"/>
    </source>
</evidence>
<dbReference type="Proteomes" id="UP001623660">
    <property type="component" value="Unassembled WGS sequence"/>
</dbReference>
<dbReference type="InterPro" id="IPR035451">
    <property type="entry name" value="Ada-like_dom_sf"/>
</dbReference>
<dbReference type="EMBL" id="JBJHZX010000030">
    <property type="protein sequence ID" value="MFL0197417.1"/>
    <property type="molecule type" value="Genomic_DNA"/>
</dbReference>
<feature type="region of interest" description="Disordered" evidence="1">
    <location>
        <begin position="12"/>
        <end position="80"/>
    </location>
</feature>
<dbReference type="Gene3D" id="3.40.10.10">
    <property type="entry name" value="DNA Methylphosphotriester Repair Domain"/>
    <property type="match status" value="1"/>
</dbReference>